<evidence type="ECO:0000256" key="2">
    <source>
        <dbReference type="SAM" id="SignalP"/>
    </source>
</evidence>
<evidence type="ECO:0000256" key="1">
    <source>
        <dbReference type="SAM" id="MobiDB-lite"/>
    </source>
</evidence>
<feature type="compositionally biased region" description="Basic and acidic residues" evidence="1">
    <location>
        <begin position="158"/>
        <end position="179"/>
    </location>
</feature>
<feature type="chain" id="PRO_5046027455" evidence="2">
    <location>
        <begin position="22"/>
        <end position="490"/>
    </location>
</feature>
<feature type="region of interest" description="Disordered" evidence="1">
    <location>
        <begin position="151"/>
        <end position="228"/>
    </location>
</feature>
<protein>
    <submittedName>
        <fullName evidence="3">Uncharacterized protein</fullName>
    </submittedName>
</protein>
<evidence type="ECO:0000313" key="4">
    <source>
        <dbReference type="Proteomes" id="UP001059893"/>
    </source>
</evidence>
<dbReference type="Proteomes" id="UP001059893">
    <property type="component" value="Unassembled WGS sequence"/>
</dbReference>
<accession>A0ABQ8N7X2</accession>
<name>A0ABQ8N7X2_PYRGI</name>
<feature type="compositionally biased region" description="Pro residues" evidence="1">
    <location>
        <begin position="479"/>
        <end position="490"/>
    </location>
</feature>
<dbReference type="EMBL" id="JABSND010000278">
    <property type="protein sequence ID" value="KAI6292696.1"/>
    <property type="molecule type" value="Genomic_DNA"/>
</dbReference>
<feature type="signal peptide" evidence="2">
    <location>
        <begin position="1"/>
        <end position="21"/>
    </location>
</feature>
<comment type="caution">
    <text evidence="3">The sequence shown here is derived from an EMBL/GenBank/DDBJ whole genome shotgun (WGS) entry which is preliminary data.</text>
</comment>
<feature type="region of interest" description="Disordered" evidence="1">
    <location>
        <begin position="454"/>
        <end position="490"/>
    </location>
</feature>
<evidence type="ECO:0000313" key="3">
    <source>
        <dbReference type="EMBL" id="KAI6292696.1"/>
    </source>
</evidence>
<keyword evidence="2" id="KW-0732">Signal</keyword>
<gene>
    <name evidence="3" type="ORF">MCOR33_009676</name>
</gene>
<keyword evidence="4" id="KW-1185">Reference proteome</keyword>
<organism evidence="3 4">
    <name type="scientific">Pyricularia grisea</name>
    <name type="common">Crabgrass-specific blast fungus</name>
    <name type="synonym">Magnaporthe grisea</name>
    <dbReference type="NCBI Taxonomy" id="148305"/>
    <lineage>
        <taxon>Eukaryota</taxon>
        <taxon>Fungi</taxon>
        <taxon>Dikarya</taxon>
        <taxon>Ascomycota</taxon>
        <taxon>Pezizomycotina</taxon>
        <taxon>Sordariomycetes</taxon>
        <taxon>Sordariomycetidae</taxon>
        <taxon>Magnaporthales</taxon>
        <taxon>Pyriculariaceae</taxon>
        <taxon>Pyricularia</taxon>
    </lineage>
</organism>
<sequence length="490" mass="52360">MRGLNLVSLLLVAVSGTNVLAQSSSVADTLDEAGLDIHKRSLLQPRMDGGGIDFGNLDFGGSNSPSGGGGGGECCPNGCFDALGDALKNVFCCGGGCCDDNTQSTDTGTGGTTVVNQYSYYDFSDNRRYGREQCDPRYGYSSYGGYGGGGYTTSSYGRMRDRPSRYRPGYDYEHHDDYYRGPARNNQQQFSAPPPQYHPGQQQQAGAPPHGSNALVPAEPQQPFDKATGEKPLTEEERAELDKQLGSACGQFMQVAGQYCATQVGGAAKSCNKWVSEQAQACSVYVSEKGRTCANKVKGGLEAVSQACSQVNIAIVGFCKPPVDWTIEKAKACSEKVGFGLTACHNAKVIAYEWAQYRQRRRWRNFKNGCKASCRAVNNGCKAAGKAIGNSWQKAVGTLKTGNVFLQARADYYKQLFNQKLRDVTDSMKAKMLAATQTGAPVEPLDGIVNGLIPEAGSAPGQHPHGEAIGYPVHASAPPNHPQGQPPKHS</sequence>
<proteinExistence type="predicted"/>
<feature type="compositionally biased region" description="Low complexity" evidence="1">
    <location>
        <begin position="198"/>
        <end position="211"/>
    </location>
</feature>
<reference evidence="3" key="1">
    <citation type="submission" date="2021-01" db="EMBL/GenBank/DDBJ databases">
        <title>Deciphering the adaptive evolutionary patterns associated with biogeogrpahic diversity in the finger millet blast pathogen Magnaporthe oryzae in Eastern Africa.</title>
        <authorList>
            <person name="Onyema G."/>
            <person name="Shittu T.A."/>
            <person name="Dodsworth S."/>
            <person name="Devilliers S."/>
            <person name="Muthumeenakshi S."/>
            <person name="Sreenivasaprasad S."/>
        </authorList>
    </citation>
    <scope>NUCLEOTIDE SEQUENCE</scope>
    <source>
        <strain evidence="3">D15/s37</strain>
    </source>
</reference>